<evidence type="ECO:0000256" key="9">
    <source>
        <dbReference type="SAM" id="MobiDB-lite"/>
    </source>
</evidence>
<reference evidence="14" key="1">
    <citation type="submission" date="2016-06" db="EMBL/GenBank/DDBJ databases">
        <title>Complete genome sequence of Actinoalloteichus fjordicus DSM 46855 (=ADI127-17), type strain of the new species Actinoalloteichus fjordicus.</title>
        <authorList>
            <person name="Ruckert C."/>
            <person name="Nouioui I."/>
            <person name="Willmese J."/>
            <person name="van Wezel G."/>
            <person name="Klenk H.-P."/>
            <person name="Kalinowski J."/>
            <person name="Zotchev S.B."/>
        </authorList>
    </citation>
    <scope>NUCLEOTIDE SEQUENCE [LARGE SCALE GENOMIC DNA]</scope>
    <source>
        <strain evidence="14">ADI127-7</strain>
    </source>
</reference>
<dbReference type="EMBL" id="CP016076">
    <property type="protein sequence ID" value="APU15589.1"/>
    <property type="molecule type" value="Genomic_DNA"/>
</dbReference>
<dbReference type="CDD" id="cd16917">
    <property type="entry name" value="HATPase_UhpB-NarQ-NarX-like"/>
    <property type="match status" value="1"/>
</dbReference>
<dbReference type="GO" id="GO:0005524">
    <property type="term" value="F:ATP binding"/>
    <property type="evidence" value="ECO:0007669"/>
    <property type="project" value="UniProtKB-KW"/>
</dbReference>
<dbReference type="PANTHER" id="PTHR24421">
    <property type="entry name" value="NITRATE/NITRITE SENSOR PROTEIN NARX-RELATED"/>
    <property type="match status" value="1"/>
</dbReference>
<proteinExistence type="predicted"/>
<feature type="transmembrane region" description="Helical" evidence="10">
    <location>
        <begin position="7"/>
        <end position="28"/>
    </location>
</feature>
<evidence type="ECO:0000256" key="5">
    <source>
        <dbReference type="ARBA" id="ARBA00022741"/>
    </source>
</evidence>
<feature type="transmembrane region" description="Helical" evidence="10">
    <location>
        <begin position="116"/>
        <end position="135"/>
    </location>
</feature>
<evidence type="ECO:0000313" key="14">
    <source>
        <dbReference type="Proteomes" id="UP000185511"/>
    </source>
</evidence>
<feature type="domain" description="DUF7134" evidence="12">
    <location>
        <begin position="2"/>
        <end position="139"/>
    </location>
</feature>
<dbReference type="GO" id="GO:0000155">
    <property type="term" value="F:phosphorelay sensor kinase activity"/>
    <property type="evidence" value="ECO:0007669"/>
    <property type="project" value="InterPro"/>
</dbReference>
<keyword evidence="10" id="KW-1133">Transmembrane helix</keyword>
<keyword evidence="6 13" id="KW-0418">Kinase</keyword>
<evidence type="ECO:0000256" key="1">
    <source>
        <dbReference type="ARBA" id="ARBA00000085"/>
    </source>
</evidence>
<comment type="catalytic activity">
    <reaction evidence="1">
        <text>ATP + protein L-histidine = ADP + protein N-phospho-L-histidine.</text>
        <dbReference type="EC" id="2.7.13.3"/>
    </reaction>
</comment>
<evidence type="ECO:0000256" key="6">
    <source>
        <dbReference type="ARBA" id="ARBA00022777"/>
    </source>
</evidence>
<evidence type="ECO:0000256" key="10">
    <source>
        <dbReference type="SAM" id="Phobius"/>
    </source>
</evidence>
<evidence type="ECO:0000313" key="13">
    <source>
        <dbReference type="EMBL" id="APU15589.1"/>
    </source>
</evidence>
<evidence type="ECO:0000256" key="2">
    <source>
        <dbReference type="ARBA" id="ARBA00012438"/>
    </source>
</evidence>
<dbReference type="KEGG" id="acad:UA74_17805"/>
<dbReference type="Gene3D" id="3.30.565.10">
    <property type="entry name" value="Histidine kinase-like ATPase, C-terminal domain"/>
    <property type="match status" value="1"/>
</dbReference>
<feature type="compositionally biased region" description="Low complexity" evidence="9">
    <location>
        <begin position="383"/>
        <end position="421"/>
    </location>
</feature>
<name>A0AAC9PSI6_9PSEU</name>
<evidence type="ECO:0000256" key="7">
    <source>
        <dbReference type="ARBA" id="ARBA00022840"/>
    </source>
</evidence>
<dbReference type="Pfam" id="PF07730">
    <property type="entry name" value="HisKA_3"/>
    <property type="match status" value="1"/>
</dbReference>
<feature type="transmembrane region" description="Helical" evidence="10">
    <location>
        <begin position="48"/>
        <end position="66"/>
    </location>
</feature>
<keyword evidence="14" id="KW-1185">Reference proteome</keyword>
<dbReference type="SUPFAM" id="SSF55874">
    <property type="entry name" value="ATPase domain of HSP90 chaperone/DNA topoisomerase II/histidine kinase"/>
    <property type="match status" value="1"/>
</dbReference>
<dbReference type="InterPro" id="IPR050482">
    <property type="entry name" value="Sensor_HK_TwoCompSys"/>
</dbReference>
<dbReference type="Pfam" id="PF23539">
    <property type="entry name" value="DUF7134"/>
    <property type="match status" value="1"/>
</dbReference>
<feature type="transmembrane region" description="Helical" evidence="10">
    <location>
        <begin position="96"/>
        <end position="111"/>
    </location>
</feature>
<keyword evidence="7" id="KW-0067">ATP-binding</keyword>
<evidence type="ECO:0000256" key="4">
    <source>
        <dbReference type="ARBA" id="ARBA00022679"/>
    </source>
</evidence>
<dbReference type="EC" id="2.7.13.3" evidence="2"/>
<dbReference type="AlphaFoldDB" id="A0AAC9PSI6"/>
<sequence length="482" mass="48186">MVRRHPLVFDAVVAVLLFVGPLIASQAMGRHPEWAPGPPGWEPPFARAELNLGMILAGAVGCAALVLRRRWPLPVLAATTVIGAATLVIGGGPSPYLAPALVAAYTVATLVPRRRAWAAGAVAALVLAGVSAIAAPTLLPGLGNPGVVAWLGIAVAVGDALSSRRAYIAEVEERARRAEQSREEEAARRVVAERMRIARELHDVVAHHIAVITVQAGVAEHLLTSQPAAAAAAVGHIRDAGHTVLTEMTTLLGVLRGAEEPAASTEPAPSLDRVSELVEAFAATGLRIELVTSGRHRPLPPAVDLAGYRIVQESLTNAHKHGRGAGVVVRIEHGPAELVVEVRNGAPESGAAAVARGSGAAGAGAVSGGSDLTVWGAAAAGSSASGSSAAGAGSVDSGSTGPAGSGPASNSPAGSAASGPAERAESGEPVARQSAPSGHGIVGMRERAVTVGGTLSAEPISGGGFRVLARLPIPSASAGEAK</sequence>
<feature type="region of interest" description="Disordered" evidence="9">
    <location>
        <begin position="383"/>
        <end position="445"/>
    </location>
</feature>
<dbReference type="InterPro" id="IPR036890">
    <property type="entry name" value="HATPase_C_sf"/>
</dbReference>
<protein>
    <recommendedName>
        <fullName evidence="2">histidine kinase</fullName>
        <ecNumber evidence="2">2.7.13.3</ecNumber>
    </recommendedName>
</protein>
<dbReference type="GO" id="GO:0046983">
    <property type="term" value="F:protein dimerization activity"/>
    <property type="evidence" value="ECO:0007669"/>
    <property type="project" value="InterPro"/>
</dbReference>
<keyword evidence="10" id="KW-0812">Transmembrane</keyword>
<evidence type="ECO:0000259" key="11">
    <source>
        <dbReference type="Pfam" id="PF07730"/>
    </source>
</evidence>
<gene>
    <name evidence="13" type="ORF">UA74_17805</name>
</gene>
<keyword evidence="5" id="KW-0547">Nucleotide-binding</keyword>
<dbReference type="InterPro" id="IPR011712">
    <property type="entry name" value="Sig_transdc_His_kin_sub3_dim/P"/>
</dbReference>
<keyword evidence="4" id="KW-0808">Transferase</keyword>
<dbReference type="InterPro" id="IPR055558">
    <property type="entry name" value="DUF7134"/>
</dbReference>
<accession>A0AAC9PSI6</accession>
<keyword evidence="8" id="KW-0902">Two-component regulatory system</keyword>
<dbReference type="PANTHER" id="PTHR24421:SF10">
    <property type="entry name" value="NITRATE_NITRITE SENSOR PROTEIN NARQ"/>
    <property type="match status" value="1"/>
</dbReference>
<keyword evidence="10" id="KW-0472">Membrane</keyword>
<evidence type="ECO:0000259" key="12">
    <source>
        <dbReference type="Pfam" id="PF23539"/>
    </source>
</evidence>
<dbReference type="Proteomes" id="UP000185511">
    <property type="component" value="Chromosome"/>
</dbReference>
<feature type="transmembrane region" description="Helical" evidence="10">
    <location>
        <begin position="73"/>
        <end position="90"/>
    </location>
</feature>
<keyword evidence="3" id="KW-0597">Phosphoprotein</keyword>
<dbReference type="GO" id="GO:0016020">
    <property type="term" value="C:membrane"/>
    <property type="evidence" value="ECO:0007669"/>
    <property type="project" value="InterPro"/>
</dbReference>
<evidence type="ECO:0000256" key="8">
    <source>
        <dbReference type="ARBA" id="ARBA00023012"/>
    </source>
</evidence>
<dbReference type="Gene3D" id="1.20.5.1930">
    <property type="match status" value="1"/>
</dbReference>
<organism evidence="13 14">
    <name type="scientific">Actinoalloteichus fjordicus</name>
    <dbReference type="NCBI Taxonomy" id="1612552"/>
    <lineage>
        <taxon>Bacteria</taxon>
        <taxon>Bacillati</taxon>
        <taxon>Actinomycetota</taxon>
        <taxon>Actinomycetes</taxon>
        <taxon>Pseudonocardiales</taxon>
        <taxon>Pseudonocardiaceae</taxon>
        <taxon>Actinoalloteichus</taxon>
    </lineage>
</organism>
<feature type="domain" description="Signal transduction histidine kinase subgroup 3 dimerisation and phosphoacceptor" evidence="11">
    <location>
        <begin position="193"/>
        <end position="258"/>
    </location>
</feature>
<evidence type="ECO:0000256" key="3">
    <source>
        <dbReference type="ARBA" id="ARBA00022553"/>
    </source>
</evidence>